<dbReference type="GO" id="GO:0003676">
    <property type="term" value="F:nucleic acid binding"/>
    <property type="evidence" value="ECO:0007669"/>
    <property type="project" value="InterPro"/>
</dbReference>
<dbReference type="Gene3D" id="3.40.50.300">
    <property type="entry name" value="P-loop containing nucleotide triphosphate hydrolases"/>
    <property type="match status" value="1"/>
</dbReference>
<protein>
    <recommendedName>
        <fullName evidence="1">DEAD/DEAH-box helicase domain-containing protein</fullName>
    </recommendedName>
</protein>
<feature type="domain" description="DEAD/DEAH-box helicase" evidence="1">
    <location>
        <begin position="23"/>
        <end position="86"/>
    </location>
</feature>
<evidence type="ECO:0000313" key="3">
    <source>
        <dbReference type="Proteomes" id="UP000054549"/>
    </source>
</evidence>
<gene>
    <name evidence="2" type="ORF">M378DRAFT_40587</name>
</gene>
<dbReference type="OrthoDB" id="10261556at2759"/>
<dbReference type="Pfam" id="PF00270">
    <property type="entry name" value="DEAD"/>
    <property type="match status" value="1"/>
</dbReference>
<proteinExistence type="predicted"/>
<dbReference type="HOGENOM" id="CLU_001103_20_0_1"/>
<dbReference type="AlphaFoldDB" id="A0A0C2RXW0"/>
<reference evidence="2 3" key="1">
    <citation type="submission" date="2014-04" db="EMBL/GenBank/DDBJ databases">
        <title>Evolutionary Origins and Diversification of the Mycorrhizal Mutualists.</title>
        <authorList>
            <consortium name="DOE Joint Genome Institute"/>
            <consortium name="Mycorrhizal Genomics Consortium"/>
            <person name="Kohler A."/>
            <person name="Kuo A."/>
            <person name="Nagy L.G."/>
            <person name="Floudas D."/>
            <person name="Copeland A."/>
            <person name="Barry K.W."/>
            <person name="Cichocki N."/>
            <person name="Veneault-Fourrey C."/>
            <person name="LaButti K."/>
            <person name="Lindquist E.A."/>
            <person name="Lipzen A."/>
            <person name="Lundell T."/>
            <person name="Morin E."/>
            <person name="Murat C."/>
            <person name="Riley R."/>
            <person name="Ohm R."/>
            <person name="Sun H."/>
            <person name="Tunlid A."/>
            <person name="Henrissat B."/>
            <person name="Grigoriev I.V."/>
            <person name="Hibbett D.S."/>
            <person name="Martin F."/>
        </authorList>
    </citation>
    <scope>NUCLEOTIDE SEQUENCE [LARGE SCALE GENOMIC DNA]</scope>
    <source>
        <strain evidence="2 3">Koide BX008</strain>
    </source>
</reference>
<keyword evidence="3" id="KW-1185">Reference proteome</keyword>
<dbReference type="EMBL" id="KN818559">
    <property type="protein sequence ID" value="KIL55150.1"/>
    <property type="molecule type" value="Genomic_DNA"/>
</dbReference>
<dbReference type="InterPro" id="IPR011545">
    <property type="entry name" value="DEAD/DEAH_box_helicase_dom"/>
</dbReference>
<dbReference type="Proteomes" id="UP000054549">
    <property type="component" value="Unassembled WGS sequence"/>
</dbReference>
<dbReference type="InParanoid" id="A0A0C2RXW0"/>
<dbReference type="SUPFAM" id="SSF52540">
    <property type="entry name" value="P-loop containing nucleoside triphosphate hydrolases"/>
    <property type="match status" value="1"/>
</dbReference>
<organism evidence="2 3">
    <name type="scientific">Amanita muscaria (strain Koide BX008)</name>
    <dbReference type="NCBI Taxonomy" id="946122"/>
    <lineage>
        <taxon>Eukaryota</taxon>
        <taxon>Fungi</taxon>
        <taxon>Dikarya</taxon>
        <taxon>Basidiomycota</taxon>
        <taxon>Agaricomycotina</taxon>
        <taxon>Agaricomycetes</taxon>
        <taxon>Agaricomycetidae</taxon>
        <taxon>Agaricales</taxon>
        <taxon>Pluteineae</taxon>
        <taxon>Amanitaceae</taxon>
        <taxon>Amanita</taxon>
    </lineage>
</organism>
<dbReference type="GO" id="GO:0005524">
    <property type="term" value="F:ATP binding"/>
    <property type="evidence" value="ECO:0007669"/>
    <property type="project" value="InterPro"/>
</dbReference>
<accession>A0A0C2RXW0</accession>
<evidence type="ECO:0000313" key="2">
    <source>
        <dbReference type="EMBL" id="KIL55150.1"/>
    </source>
</evidence>
<feature type="non-terminal residue" evidence="2">
    <location>
        <position position="100"/>
    </location>
</feature>
<feature type="non-terminal residue" evidence="2">
    <location>
        <position position="1"/>
    </location>
</feature>
<dbReference type="InterPro" id="IPR027417">
    <property type="entry name" value="P-loop_NTPase"/>
</dbReference>
<sequence>VPSFTEICLKTLEKLGKMPCAWQIHVCKAVLHGDRDIISIAGTGMGKTLTFWMPLLFRPHGIQLIITPLNILGEQNTMILDRLGIEGVCISAATATEYNF</sequence>
<evidence type="ECO:0000259" key="1">
    <source>
        <dbReference type="Pfam" id="PF00270"/>
    </source>
</evidence>
<name>A0A0C2RXW0_AMAMK</name>